<evidence type="ECO:0000313" key="2">
    <source>
        <dbReference type="EMBL" id="ARS89768.1"/>
    </source>
</evidence>
<evidence type="ECO:0000313" key="3">
    <source>
        <dbReference type="Proteomes" id="UP000250088"/>
    </source>
</evidence>
<dbReference type="GeneID" id="32894106"/>
<name>A0A2Z2I0N5_9EURY</name>
<accession>A0A2Z2I0N5</accession>
<dbReference type="KEGG" id="naj:B1756_08460"/>
<dbReference type="OrthoDB" id="224798at2157"/>
<dbReference type="Proteomes" id="UP000250088">
    <property type="component" value="Chromosome"/>
</dbReference>
<reference evidence="3" key="1">
    <citation type="submission" date="2017-02" db="EMBL/GenBank/DDBJ databases">
        <title>Natronthermophilus aegyptiacus gen. nov.,sp. nov., an aerobic, extremely halophilic alkalithermophilic archaeon isolated from the athalassohaline Wadi An Natrun, Egypt.</title>
        <authorList>
            <person name="Zhao B."/>
        </authorList>
    </citation>
    <scope>NUCLEOTIDE SEQUENCE [LARGE SCALE GENOMIC DNA]</scope>
    <source>
        <strain evidence="3">JW/NM-HA 15</strain>
    </source>
</reference>
<evidence type="ECO:0000256" key="1">
    <source>
        <dbReference type="SAM" id="MobiDB-lite"/>
    </source>
</evidence>
<dbReference type="EMBL" id="CP019893">
    <property type="protein sequence ID" value="ARS89768.1"/>
    <property type="molecule type" value="Genomic_DNA"/>
</dbReference>
<keyword evidence="3" id="KW-1185">Reference proteome</keyword>
<gene>
    <name evidence="2" type="ORF">B1756_08460</name>
</gene>
<proteinExistence type="predicted"/>
<dbReference type="RefSeq" id="WP_086888145.1">
    <property type="nucleotide sequence ID" value="NZ_CP019893.1"/>
</dbReference>
<protein>
    <submittedName>
        <fullName evidence="2">Uncharacterized protein</fullName>
    </submittedName>
</protein>
<sequence length="168" mass="19320">MSIERVFSQLPDPTTHTLPDYSLPKGDPVFPIAVTREELSTVLELYETFAAVDPLGLESNPFYVATRSFVERTFGVPRYRPDEELQEDVERMLTEFSDDLGSEPLGVVDATPAHLRTLYLFLTTCRSYHAAPLIRFDPELEAVETVYELYRRITEQDVYLKRPQTVLE</sequence>
<dbReference type="AlphaFoldDB" id="A0A2Z2I0N5"/>
<feature type="region of interest" description="Disordered" evidence="1">
    <location>
        <begin position="1"/>
        <end position="22"/>
    </location>
</feature>
<organism evidence="2 3">
    <name type="scientific">Natrarchaeobaculum aegyptiacum</name>
    <dbReference type="NCBI Taxonomy" id="745377"/>
    <lineage>
        <taxon>Archaea</taxon>
        <taxon>Methanobacteriati</taxon>
        <taxon>Methanobacteriota</taxon>
        <taxon>Stenosarchaea group</taxon>
        <taxon>Halobacteria</taxon>
        <taxon>Halobacteriales</taxon>
        <taxon>Natrialbaceae</taxon>
        <taxon>Natrarchaeobaculum</taxon>
    </lineage>
</organism>